<evidence type="ECO:0000259" key="4">
    <source>
        <dbReference type="PROSITE" id="PS51891"/>
    </source>
</evidence>
<dbReference type="Gene3D" id="2.170.150.70">
    <property type="match status" value="1"/>
</dbReference>
<dbReference type="InterPro" id="IPR052355">
    <property type="entry name" value="CENP-V-like"/>
</dbReference>
<protein>
    <recommendedName>
        <fullName evidence="4">CENP-V/GFA domain-containing protein</fullName>
    </recommendedName>
</protein>
<proteinExistence type="inferred from homology"/>
<keyword evidence="6" id="KW-1185">Reference proteome</keyword>
<feature type="domain" description="CENP-V/GFA" evidence="4">
    <location>
        <begin position="18"/>
        <end position="163"/>
    </location>
</feature>
<comment type="similarity">
    <text evidence="1">Belongs to the Gfa family.</text>
</comment>
<comment type="caution">
    <text evidence="5">The sequence shown here is derived from an EMBL/GenBank/DDBJ whole genome shotgun (WGS) entry which is preliminary data.</text>
</comment>
<accession>A0ABR4PU66</accession>
<evidence type="ECO:0000313" key="5">
    <source>
        <dbReference type="EMBL" id="KAL3426897.1"/>
    </source>
</evidence>
<dbReference type="PROSITE" id="PS51891">
    <property type="entry name" value="CENP_V_GFA"/>
    <property type="match status" value="1"/>
</dbReference>
<name>A0ABR4PU66_9HELO</name>
<keyword evidence="2" id="KW-0479">Metal-binding</keyword>
<keyword evidence="3" id="KW-0862">Zinc</keyword>
<gene>
    <name evidence="5" type="ORF">PVAG01_00406</name>
</gene>
<dbReference type="InterPro" id="IPR011057">
    <property type="entry name" value="Mss4-like_sf"/>
</dbReference>
<evidence type="ECO:0000256" key="1">
    <source>
        <dbReference type="ARBA" id="ARBA00005495"/>
    </source>
</evidence>
<dbReference type="SUPFAM" id="SSF51316">
    <property type="entry name" value="Mss4-like"/>
    <property type="match status" value="1"/>
</dbReference>
<dbReference type="PANTHER" id="PTHR28620:SF1">
    <property type="entry name" value="CENP-V_GFA DOMAIN-CONTAINING PROTEIN"/>
    <property type="match status" value="1"/>
</dbReference>
<evidence type="ECO:0000313" key="6">
    <source>
        <dbReference type="Proteomes" id="UP001629113"/>
    </source>
</evidence>
<evidence type="ECO:0000256" key="2">
    <source>
        <dbReference type="ARBA" id="ARBA00022723"/>
    </source>
</evidence>
<organism evidence="5 6">
    <name type="scientific">Phlyctema vagabunda</name>
    <dbReference type="NCBI Taxonomy" id="108571"/>
    <lineage>
        <taxon>Eukaryota</taxon>
        <taxon>Fungi</taxon>
        <taxon>Dikarya</taxon>
        <taxon>Ascomycota</taxon>
        <taxon>Pezizomycotina</taxon>
        <taxon>Leotiomycetes</taxon>
        <taxon>Helotiales</taxon>
        <taxon>Dermateaceae</taxon>
        <taxon>Phlyctema</taxon>
    </lineage>
</organism>
<dbReference type="Pfam" id="PF04828">
    <property type="entry name" value="GFA"/>
    <property type="match status" value="1"/>
</dbReference>
<reference evidence="5 6" key="1">
    <citation type="submission" date="2024-06" db="EMBL/GenBank/DDBJ databases">
        <title>Complete genome of Phlyctema vagabunda strain 19-DSS-EL-015.</title>
        <authorList>
            <person name="Fiorenzani C."/>
        </authorList>
    </citation>
    <scope>NUCLEOTIDE SEQUENCE [LARGE SCALE GENOMIC DNA]</scope>
    <source>
        <strain evidence="5 6">19-DSS-EL-015</strain>
    </source>
</reference>
<dbReference type="Proteomes" id="UP001629113">
    <property type="component" value="Unassembled WGS sequence"/>
</dbReference>
<dbReference type="PANTHER" id="PTHR28620">
    <property type="entry name" value="CENTROMERE PROTEIN V"/>
    <property type="match status" value="1"/>
</dbReference>
<sequence length="167" mass="18291">MSSPTTGTTRNSQEHQTYKGSCHCGFVTYTVRLNLATPDPATGAILTKCNCTICLKGGGTLATPEAGSFKLLTPARGMEALTDYTFNSKQIHYRFCPKCGVRCFLNGFFEVAGQRVEIWRINVLTLDQTAGGGSLPELKDIKVKYLPGRDDQRTRGMADQPYKGGVW</sequence>
<evidence type="ECO:0000256" key="3">
    <source>
        <dbReference type="ARBA" id="ARBA00022833"/>
    </source>
</evidence>
<dbReference type="EMBL" id="JBFCZG010000001">
    <property type="protein sequence ID" value="KAL3426897.1"/>
    <property type="molecule type" value="Genomic_DNA"/>
</dbReference>
<dbReference type="InterPro" id="IPR006913">
    <property type="entry name" value="CENP-V/GFA"/>
</dbReference>